<gene>
    <name evidence="4" type="ORF">SAMN06893097_11232</name>
</gene>
<evidence type="ECO:0000256" key="2">
    <source>
        <dbReference type="ARBA" id="ARBA00022679"/>
    </source>
</evidence>
<reference evidence="4 5" key="1">
    <citation type="submission" date="2017-09" db="EMBL/GenBank/DDBJ databases">
        <authorList>
            <person name="Ehlers B."/>
            <person name="Leendertz F.H."/>
        </authorList>
    </citation>
    <scope>NUCLEOTIDE SEQUENCE [LARGE SCALE GENOMIC DNA]</scope>
    <source>
        <strain evidence="4 5">DSM 46844</strain>
    </source>
</reference>
<name>A0A285EIB1_9ACTN</name>
<dbReference type="Pfam" id="PF13692">
    <property type="entry name" value="Glyco_trans_1_4"/>
    <property type="match status" value="1"/>
</dbReference>
<sequence>MAAMRVTYVLHTAVWGGAETYVARLIQELLGRMTPTVVAPRPVPERLLRALPSGVEVRTVDGVGRKGDLGALVRLVRTVRSTRPDLVHVNQSTPANNRYGLLAARLSGAPFLSTVHSPEPARSRPQKLLLPLLFRDVRTVITVSDETQELLVRTLRVPSARIRVVPNGVPLPDRPARRRTGGGQPVVAGSVGRLVREKGFDVLLDALDLVVRERPGVCLRIAGEGPQRATLEARAHDLPVSLVGEVTDTASFLDDLDVFCLSSRREGLPFALLEAMAMGVPCIATDVGQVRTALGAAVLVVPPEQPSALAQALRQLADAPSVRASLGEKGRALVENRYDVRLMAARTMELYEQAVTRATDGRREPERT</sequence>
<evidence type="ECO:0000313" key="4">
    <source>
        <dbReference type="EMBL" id="SNX98737.1"/>
    </source>
</evidence>
<dbReference type="PANTHER" id="PTHR12526:SF636">
    <property type="entry name" value="BLL3647 PROTEIN"/>
    <property type="match status" value="1"/>
</dbReference>
<dbReference type="GO" id="GO:0016757">
    <property type="term" value="F:glycosyltransferase activity"/>
    <property type="evidence" value="ECO:0007669"/>
    <property type="project" value="UniProtKB-KW"/>
</dbReference>
<dbReference type="CDD" id="cd03801">
    <property type="entry name" value="GT4_PimA-like"/>
    <property type="match status" value="1"/>
</dbReference>
<dbReference type="AlphaFoldDB" id="A0A285EIB1"/>
<feature type="domain" description="Glycosyltransferase subfamily 4-like N-terminal" evidence="3">
    <location>
        <begin position="15"/>
        <end position="170"/>
    </location>
</feature>
<dbReference type="Proteomes" id="UP000219514">
    <property type="component" value="Unassembled WGS sequence"/>
</dbReference>
<dbReference type="PANTHER" id="PTHR12526">
    <property type="entry name" value="GLYCOSYLTRANSFERASE"/>
    <property type="match status" value="1"/>
</dbReference>
<evidence type="ECO:0000259" key="3">
    <source>
        <dbReference type="Pfam" id="PF13439"/>
    </source>
</evidence>
<dbReference type="InterPro" id="IPR028098">
    <property type="entry name" value="Glyco_trans_4-like_N"/>
</dbReference>
<dbReference type="SUPFAM" id="SSF53756">
    <property type="entry name" value="UDP-Glycosyltransferase/glycogen phosphorylase"/>
    <property type="match status" value="1"/>
</dbReference>
<evidence type="ECO:0000313" key="5">
    <source>
        <dbReference type="Proteomes" id="UP000219514"/>
    </source>
</evidence>
<dbReference type="Gene3D" id="3.40.50.2000">
    <property type="entry name" value="Glycogen Phosphorylase B"/>
    <property type="match status" value="2"/>
</dbReference>
<evidence type="ECO:0000256" key="1">
    <source>
        <dbReference type="ARBA" id="ARBA00022676"/>
    </source>
</evidence>
<protein>
    <submittedName>
        <fullName evidence="4">Glycosyltransferase involved in cell wall bisynthesis</fullName>
    </submittedName>
</protein>
<keyword evidence="1" id="KW-0328">Glycosyltransferase</keyword>
<organism evidence="4 5">
    <name type="scientific">Geodermatophilus sabuli</name>
    <dbReference type="NCBI Taxonomy" id="1564158"/>
    <lineage>
        <taxon>Bacteria</taxon>
        <taxon>Bacillati</taxon>
        <taxon>Actinomycetota</taxon>
        <taxon>Actinomycetes</taxon>
        <taxon>Geodermatophilales</taxon>
        <taxon>Geodermatophilaceae</taxon>
        <taxon>Geodermatophilus</taxon>
    </lineage>
</organism>
<proteinExistence type="predicted"/>
<accession>A0A285EIB1</accession>
<keyword evidence="2 4" id="KW-0808">Transferase</keyword>
<dbReference type="Pfam" id="PF13439">
    <property type="entry name" value="Glyco_transf_4"/>
    <property type="match status" value="1"/>
</dbReference>
<keyword evidence="5" id="KW-1185">Reference proteome</keyword>
<dbReference type="EMBL" id="OBDO01000012">
    <property type="protein sequence ID" value="SNX98737.1"/>
    <property type="molecule type" value="Genomic_DNA"/>
</dbReference>